<gene>
    <name evidence="1" type="ORF">RHGRI_014990</name>
</gene>
<name>A0AAV6KC32_9ERIC</name>
<dbReference type="EMBL" id="JACTNZ010000005">
    <property type="protein sequence ID" value="KAG5549872.1"/>
    <property type="molecule type" value="Genomic_DNA"/>
</dbReference>
<comment type="caution">
    <text evidence="1">The sequence shown here is derived from an EMBL/GenBank/DDBJ whole genome shotgun (WGS) entry which is preliminary data.</text>
</comment>
<dbReference type="Proteomes" id="UP000823749">
    <property type="component" value="Chromosome 5"/>
</dbReference>
<sequence length="121" mass="13671">MSDECVGVLLAPLVHLLFNERPFSVQFLFYCISPEASTKGLVACSGLSRIRFPTYTKFSRSEQTIKVHLLFNERPFSVQFLFYCISPEASTEVLVACSGLSRIRFPTYTKFSRSKQTIKGG</sequence>
<evidence type="ECO:0000313" key="2">
    <source>
        <dbReference type="Proteomes" id="UP000823749"/>
    </source>
</evidence>
<evidence type="ECO:0000313" key="1">
    <source>
        <dbReference type="EMBL" id="KAG5549872.1"/>
    </source>
</evidence>
<dbReference type="AlphaFoldDB" id="A0AAV6KC32"/>
<protein>
    <submittedName>
        <fullName evidence="1">Uncharacterized protein</fullName>
    </submittedName>
</protein>
<proteinExistence type="predicted"/>
<organism evidence="1 2">
    <name type="scientific">Rhododendron griersonianum</name>
    <dbReference type="NCBI Taxonomy" id="479676"/>
    <lineage>
        <taxon>Eukaryota</taxon>
        <taxon>Viridiplantae</taxon>
        <taxon>Streptophyta</taxon>
        <taxon>Embryophyta</taxon>
        <taxon>Tracheophyta</taxon>
        <taxon>Spermatophyta</taxon>
        <taxon>Magnoliopsida</taxon>
        <taxon>eudicotyledons</taxon>
        <taxon>Gunneridae</taxon>
        <taxon>Pentapetalae</taxon>
        <taxon>asterids</taxon>
        <taxon>Ericales</taxon>
        <taxon>Ericaceae</taxon>
        <taxon>Ericoideae</taxon>
        <taxon>Rhodoreae</taxon>
        <taxon>Rhododendron</taxon>
    </lineage>
</organism>
<reference evidence="1" key="1">
    <citation type="submission" date="2020-08" db="EMBL/GenBank/DDBJ databases">
        <title>Plant Genome Project.</title>
        <authorList>
            <person name="Zhang R.-G."/>
        </authorList>
    </citation>
    <scope>NUCLEOTIDE SEQUENCE</scope>
    <source>
        <strain evidence="1">WSP0</strain>
        <tissue evidence="1">Leaf</tissue>
    </source>
</reference>
<keyword evidence="2" id="KW-1185">Reference proteome</keyword>
<accession>A0AAV6KC32</accession>